<feature type="chain" id="PRO_5044243333" evidence="1">
    <location>
        <begin position="30"/>
        <end position="69"/>
    </location>
</feature>
<evidence type="ECO:0000256" key="1">
    <source>
        <dbReference type="SAM" id="SignalP"/>
    </source>
</evidence>
<feature type="non-terminal residue" evidence="2">
    <location>
        <position position="69"/>
    </location>
</feature>
<name>A0AB35J1D9_MEDGN</name>
<sequence>MYRKKLMRACLTGLMVVTVATANVAPVFAAEAPAGTETTTSKTSVVKAQFVDAAGTVVAGGDYFVDADG</sequence>
<dbReference type="AlphaFoldDB" id="A0AB35J1D9"/>
<protein>
    <submittedName>
        <fullName evidence="2">Uncharacterized protein</fullName>
    </submittedName>
</protein>
<proteinExistence type="predicted"/>
<dbReference type="RefSeq" id="WP_272107351.1">
    <property type="nucleotide sequence ID" value="NZ_JAQMLR010000019.1"/>
</dbReference>
<dbReference type="Proteomes" id="UP001211731">
    <property type="component" value="Unassembled WGS sequence"/>
</dbReference>
<evidence type="ECO:0000313" key="3">
    <source>
        <dbReference type="Proteomes" id="UP001211731"/>
    </source>
</evidence>
<organism evidence="2 3">
    <name type="scientific">Mediterraneibacter gnavus</name>
    <name type="common">Ruminococcus gnavus</name>
    <dbReference type="NCBI Taxonomy" id="33038"/>
    <lineage>
        <taxon>Bacteria</taxon>
        <taxon>Bacillati</taxon>
        <taxon>Bacillota</taxon>
        <taxon>Clostridia</taxon>
        <taxon>Lachnospirales</taxon>
        <taxon>Lachnospiraceae</taxon>
        <taxon>Mediterraneibacter</taxon>
    </lineage>
</organism>
<evidence type="ECO:0000313" key="2">
    <source>
        <dbReference type="EMBL" id="MDB8740006.1"/>
    </source>
</evidence>
<comment type="caution">
    <text evidence="2">The sequence shown here is derived from an EMBL/GenBank/DDBJ whole genome shotgun (WGS) entry which is preliminary data.</text>
</comment>
<dbReference type="EMBL" id="JAQMLR010000019">
    <property type="protein sequence ID" value="MDB8740006.1"/>
    <property type="molecule type" value="Genomic_DNA"/>
</dbReference>
<feature type="signal peptide" evidence="1">
    <location>
        <begin position="1"/>
        <end position="29"/>
    </location>
</feature>
<keyword evidence="1" id="KW-0732">Signal</keyword>
<gene>
    <name evidence="2" type="ORF">PNU63_14705</name>
</gene>
<reference evidence="2" key="1">
    <citation type="submission" date="2023-01" db="EMBL/GenBank/DDBJ databases">
        <title>Human gut microbiome strain richness.</title>
        <authorList>
            <person name="Chen-Liaw A."/>
        </authorList>
    </citation>
    <scope>NUCLEOTIDE SEQUENCE</scope>
    <source>
        <strain evidence="2">1001217st1_A9_1001217B_191108</strain>
    </source>
</reference>
<accession>A0AB35J1D9</accession>